<dbReference type="EMBL" id="JABZMK010000022">
    <property type="protein sequence ID" value="MBF1129395.1"/>
    <property type="molecule type" value="Genomic_DNA"/>
</dbReference>
<dbReference type="Proteomes" id="UP000757890">
    <property type="component" value="Unassembled WGS sequence"/>
</dbReference>
<name>A0A930B8E2_9FIRM</name>
<dbReference type="AlphaFoldDB" id="A0A930B8E2"/>
<sequence length="272" mass="30861">MTITYIFQILEAVAKGDAEKYGVIPDMNGELQKAVRRSRRRVARLRERAQYELGEMDKAKVAAANDNMRRFTKSLGKIRNLNLEDCRGLLGIEDFLEDGNRIHEVMEMAKKIEHMSTVSSTAYTPMSLGFGVLETYTDVAPIEIDNRKFNAGDKEYCLQMIKKLHAFQDSVREVCSRLLDITECARERGDALNDLADYFADGVDSLERIQMQSGGDWKLYTLAQKMQIGRAIQVAQLITLLFRNLMDGAGHVDKQSRSAIKKAQDELLKRDA</sequence>
<evidence type="ECO:0000313" key="1">
    <source>
        <dbReference type="EMBL" id="MBF1129395.1"/>
    </source>
</evidence>
<reference evidence="1" key="1">
    <citation type="submission" date="2020-04" db="EMBL/GenBank/DDBJ databases">
        <title>Deep metagenomics examines the oral microbiome during advanced dental caries in children, revealing novel taxa and co-occurrences with host molecules.</title>
        <authorList>
            <person name="Baker J.L."/>
            <person name="Morton J.T."/>
            <person name="Dinis M."/>
            <person name="Alvarez R."/>
            <person name="Tran N.C."/>
            <person name="Knight R."/>
            <person name="Edlund A."/>
        </authorList>
    </citation>
    <scope>NUCLEOTIDE SEQUENCE</scope>
    <source>
        <strain evidence="1">JCVI_32_bin.14</strain>
    </source>
</reference>
<evidence type="ECO:0000313" key="2">
    <source>
        <dbReference type="Proteomes" id="UP000757890"/>
    </source>
</evidence>
<comment type="caution">
    <text evidence="1">The sequence shown here is derived from an EMBL/GenBank/DDBJ whole genome shotgun (WGS) entry which is preliminary data.</text>
</comment>
<accession>A0A930B8E2</accession>
<gene>
    <name evidence="1" type="ORF">HXL70_05040</name>
</gene>
<organism evidence="1 2">
    <name type="scientific">Dialister invisus</name>
    <dbReference type="NCBI Taxonomy" id="218538"/>
    <lineage>
        <taxon>Bacteria</taxon>
        <taxon>Bacillati</taxon>
        <taxon>Bacillota</taxon>
        <taxon>Negativicutes</taxon>
        <taxon>Veillonellales</taxon>
        <taxon>Veillonellaceae</taxon>
        <taxon>Dialister</taxon>
    </lineage>
</organism>
<dbReference type="RefSeq" id="WP_276639656.1">
    <property type="nucleotide sequence ID" value="NZ_CATVVQ010000023.1"/>
</dbReference>
<proteinExistence type="predicted"/>
<protein>
    <submittedName>
        <fullName evidence="1">Uncharacterized protein</fullName>
    </submittedName>
</protein>